<dbReference type="Proteomes" id="UP000706124">
    <property type="component" value="Unassembled WGS sequence"/>
</dbReference>
<sequence>MHALSLLAILLPLAAADTHKWCSCQSWTAGPQAQWGVNQMLSYFVCSQEYKGMAKFDVNTNRCEGLNGYKLDGDTWEGHCKAAGQGYFPITMEGYIDARGSPLHVDVAVGLCR</sequence>
<comment type="caution">
    <text evidence="2">The sequence shown here is derived from an EMBL/GenBank/DDBJ whole genome shotgun (WGS) entry which is preliminary data.</text>
</comment>
<feature type="signal peptide" evidence="1">
    <location>
        <begin position="1"/>
        <end position="16"/>
    </location>
</feature>
<evidence type="ECO:0000313" key="3">
    <source>
        <dbReference type="Proteomes" id="UP000706124"/>
    </source>
</evidence>
<accession>A0A9P7MGT0</accession>
<evidence type="ECO:0000313" key="2">
    <source>
        <dbReference type="EMBL" id="KAG5943564.1"/>
    </source>
</evidence>
<proteinExistence type="predicted"/>
<feature type="chain" id="PRO_5040227207" evidence="1">
    <location>
        <begin position="17"/>
        <end position="113"/>
    </location>
</feature>
<keyword evidence="1" id="KW-0732">Signal</keyword>
<name>A0A9P7MGT0_9HYPO</name>
<evidence type="ECO:0000256" key="1">
    <source>
        <dbReference type="SAM" id="SignalP"/>
    </source>
</evidence>
<dbReference type="EMBL" id="SRPO01000065">
    <property type="protein sequence ID" value="KAG5943564.1"/>
    <property type="molecule type" value="Genomic_DNA"/>
</dbReference>
<dbReference type="AlphaFoldDB" id="A0A9P7MGT0"/>
<keyword evidence="3" id="KW-1185">Reference proteome</keyword>
<protein>
    <submittedName>
        <fullName evidence="2">Uncharacterized protein</fullName>
    </submittedName>
</protein>
<organism evidence="2 3">
    <name type="scientific">Claviceps pazoutovae</name>
    <dbReference type="NCBI Taxonomy" id="1649127"/>
    <lineage>
        <taxon>Eukaryota</taxon>
        <taxon>Fungi</taxon>
        <taxon>Dikarya</taxon>
        <taxon>Ascomycota</taxon>
        <taxon>Pezizomycotina</taxon>
        <taxon>Sordariomycetes</taxon>
        <taxon>Hypocreomycetidae</taxon>
        <taxon>Hypocreales</taxon>
        <taxon>Clavicipitaceae</taxon>
        <taxon>Claviceps</taxon>
    </lineage>
</organism>
<gene>
    <name evidence="2" type="ORF">E4U60_006581</name>
</gene>
<dbReference type="OrthoDB" id="4954066at2759"/>
<reference evidence="2 3" key="1">
    <citation type="journal article" date="2020" name="bioRxiv">
        <title>Whole genome comparisons of ergot fungi reveals the divergence and evolution of species within the genus Claviceps are the result of varying mechanisms driving genome evolution and host range expansion.</title>
        <authorList>
            <person name="Wyka S.A."/>
            <person name="Mondo S.J."/>
            <person name="Liu M."/>
            <person name="Dettman J."/>
            <person name="Nalam V."/>
            <person name="Broders K.D."/>
        </authorList>
    </citation>
    <scope>NUCLEOTIDE SEQUENCE [LARGE SCALE GENOMIC DNA]</scope>
    <source>
        <strain evidence="2 3">CCC 1485</strain>
    </source>
</reference>